<proteinExistence type="predicted"/>
<dbReference type="AlphaFoldDB" id="G4QDY8"/>
<evidence type="ECO:0000313" key="2">
    <source>
        <dbReference type="EMBL" id="AEP31262.1"/>
    </source>
</evidence>
<protein>
    <submittedName>
        <fullName evidence="2">Uncharacterized protein</fullName>
    </submittedName>
</protein>
<accession>G4QDY8</accession>
<dbReference type="HOGENOM" id="CLU_1650703_0_0_6"/>
<feature type="region of interest" description="Disordered" evidence="1">
    <location>
        <begin position="1"/>
        <end position="32"/>
    </location>
</feature>
<dbReference type="Proteomes" id="UP000009282">
    <property type="component" value="Chromosome"/>
</dbReference>
<keyword evidence="3" id="KW-1185">Reference proteome</keyword>
<sequence length="190" mass="21639">MMSSDNEKNIDKGLEKNDAKGNTNSLENRINKLGLEKQPERDLWKGIEQAIERTPAQSPKVNQVHSDSQTRFFNKPKPLLAMAASLTVITFVGWMSFESGKALQGENLVAALSEQHNAQKQSLLIRFKDQPAVTDNWQQQIDELDEAAIAIKKALSEEPNNSALLKMLKNVYEQQMMIIERVHEPRWKRV</sequence>
<dbReference type="RefSeq" id="WP_014110133.1">
    <property type="nucleotide sequence ID" value="NC_016041.1"/>
</dbReference>
<organism evidence="2 3">
    <name type="scientific">Glaciecola nitratireducens (strain JCM 12485 / KCTC 12276 / FR1064)</name>
    <dbReference type="NCBI Taxonomy" id="1085623"/>
    <lineage>
        <taxon>Bacteria</taxon>
        <taxon>Pseudomonadati</taxon>
        <taxon>Pseudomonadota</taxon>
        <taxon>Gammaproteobacteria</taxon>
        <taxon>Alteromonadales</taxon>
        <taxon>Alteromonadaceae</taxon>
        <taxon>Brumicola</taxon>
    </lineage>
</organism>
<evidence type="ECO:0000313" key="3">
    <source>
        <dbReference type="Proteomes" id="UP000009282"/>
    </source>
</evidence>
<evidence type="ECO:0000256" key="1">
    <source>
        <dbReference type="SAM" id="MobiDB-lite"/>
    </source>
</evidence>
<dbReference type="EMBL" id="CP003060">
    <property type="protein sequence ID" value="AEP31262.1"/>
    <property type="molecule type" value="Genomic_DNA"/>
</dbReference>
<dbReference type="STRING" id="1085623.GNIT_3167"/>
<gene>
    <name evidence="2" type="ordered locus">GNIT_3167</name>
</gene>
<dbReference type="KEGG" id="gni:GNIT_3167"/>
<feature type="compositionally biased region" description="Basic and acidic residues" evidence="1">
    <location>
        <begin position="1"/>
        <end position="19"/>
    </location>
</feature>
<dbReference type="eggNOG" id="ENOG5032SC5">
    <property type="taxonomic scope" value="Bacteria"/>
</dbReference>
<name>G4QDY8_GLANF</name>
<reference evidence="2 3" key="1">
    <citation type="journal article" date="2011" name="J. Bacteriol.">
        <title>Complete genome sequence of seawater bacterium Glaciecola nitratireducens FR1064T.</title>
        <authorList>
            <person name="Bian F."/>
            <person name="Qin Q.L."/>
            <person name="Xie B.B."/>
            <person name="Shu Y.L."/>
            <person name="Zhang X.Y."/>
            <person name="Yu Y."/>
            <person name="Chen B."/>
            <person name="Chen X.L."/>
            <person name="Zhou B.C."/>
            <person name="Zhang Y.Z."/>
        </authorList>
    </citation>
    <scope>NUCLEOTIDE SEQUENCE [LARGE SCALE GENOMIC DNA]</scope>
    <source>
        <strain evidence="3">JCM 12485 / KCTC 12276 / FR1064</strain>
    </source>
</reference>